<dbReference type="Pfam" id="PF10441">
    <property type="entry name" value="Urb2"/>
    <property type="match status" value="1"/>
</dbReference>
<dbReference type="InterPro" id="IPR018849">
    <property type="entry name" value="Urb2/Npa2_C"/>
</dbReference>
<gene>
    <name evidence="3" type="ORF">Syun_012435</name>
</gene>
<feature type="region of interest" description="Disordered" evidence="1">
    <location>
        <begin position="1"/>
        <end position="26"/>
    </location>
</feature>
<evidence type="ECO:0000313" key="3">
    <source>
        <dbReference type="EMBL" id="KAK9143035.1"/>
    </source>
</evidence>
<dbReference type="GO" id="GO:0042254">
    <property type="term" value="P:ribosome biogenesis"/>
    <property type="evidence" value="ECO:0007669"/>
    <property type="project" value="TreeGrafter"/>
</dbReference>
<sequence>MADFEDNRKKRRKIGSSEGAERASEAVVNLETTMEEPEQRIINQEPTPIGDGPWRNLDLVLSLQNKQLHLERKVEIAFDFVMFGGQEDGMETLSVSRLILFLNDWIQSLLISTDKKIWVERKKIGSSGIMEACLDFRCWEVFKFCLERSVALSVPLKFSSNILRAFSCVAVDALFVLSSEGSDLLFEDFKLYRILPDCLSILFTSHDMVLNANMDQWVSMVAAVLVLVQKVYSVEVAGENSHDLLLHFSFLVLEPFANFLRVHPSPKNIFPLFVDKLLEQILGTLAGMCLETEGGNSLWIIKISKLVEDILLNGLFHPAHVDGFLSTHSMEKYIVTTTTDKLNSKAVIKSYHRHFFQKLKNLIAQGNISLLDGAGELFRLFIVRLKKQKGLPVLSSPTAMIEKTSVFRKPIDDDADPQLTKSHEQSNSISKTTSSMSRLDAETSKSLFDLFVQFMEPFLSILIRYSQTDLEIGSILLNSRVILKSINKILSMLIQEKIYTRSENASEGTCINFLKEVYQTVLSFSVRINLSWSYLKRDGQRLEEVVPLVAKEIIVALAHLVEIEYQVIGDDLVKLWLIVFAFSAIDTSLHGSPSSATLHFGSQLINIYNELRQVNNPIFALCKAIRLFGHCKKDSDVEYANLLLIRPSLSSEICINSVAMLVCSHYFRRAISSVVESIPEGQVSGCIQQVVMDVSESLAWLKGHNSRETVEEFEGTLLKGCSYSDLSLQAELLGRALSEIYLLVLDNSVVSMGNSVLMGNAMKNLILEICQSMRYLVERREGSVNEFLVSVTGGRLTNHKLIRGQSGLLTIGSIASWIFLFFFRLYASCRSVYRQSIGLMPPALFKKTSAAMGDLLTAHCGKDWIDRAERKDEGYFSWLIKPSHSLLTIVKYVSDTCFQEAMVACAPLVYVLHVMALQRLVDLNRQIKAFEFLHEKAIRLVDVKSDNAASPMHHKESRKSEKRISVSRQEAVDVTDFLMESLPLIARRVHSFYNDDSVISECLDAQTAHEEDEWDLGVCSVKGKLLPSAIWWILCQNVDVWSAHASKKKLKKFLSCLFLSYSVYMNRFRDSESYQCNGCQNVTMHKVSFLLISDAVFYDQISFFRLSTSVFCHVLKKMALPIFHDSLCGGVHFNALDDLPLILRKLDDASLVSRKRDLPCGELSDTGQDCLLPSSTSMENALKLGALRNLLDLFCWMPIDHKNSKLISDCATYILNLERLVVLGLLDHKGEMKQQKQYELFQLFLCCRRALKCLAITYYEEKVEVGQSTPFVILPESLHFGLWLSKSLTEVLPLLHSLPGVHASQLKYLMFSLIDHTSYVFLMLSNSQLYTSDLLVHDEKLQLGSSFSCGLKKNVLHDLPTSLELPNKDGDWKTWILMVETLKEQALSLLVNMKSVTSSSKDSSFDSLLHVNKLSSVVSCFQGSLWGLVSVLSNIEKPCVHETKALQERRAFNANLNLCLATFEDFVHFFLCTLLLEDSLSIQDLHDKITLRKKDVYSFEADESPVQVFGSKTDISSDQENVAGRKVDLVTDSDSMPPLNARNSEANGITFMSTQKKKKAQADFNDFDDNLMTKYESFEKYLKKSLLRDLLEGENLEVAFLVRQLFFASSALLRLKLHFRWSPLSSSSAAFSIGVSQYLLSQLAEMVMEPHSFSFVWLDGILKYIEVFVDYISLTNPSLSRDLYARLMDVHLRAIGRCIALQGKRATLASLETESSIKTLSGETGSVKSTHVHGPYSLNEFKSRLQMSFKVMIRKAFELHFLTAVQSLERALAGMRDGCNAIYEIVTGVEDAGKISSIVASGVDCFDSLLESVSGRKRLNVLRRHIHSLAGALFNIVLHVQGPLIFYTKSFFCKSEFNPDNGAVVLMCVEVLTKVAGKSLFEIDSFLVGQALRLPASLFQEFLKLRLRLLYNPLNSSKFCEEYSGANAGSFYHVVNREFSVDLFAACCRLLSTVLRHHQSESEQCISLLEDSLNIMIRCLEAVENESLCLKDYFAWNVQEGIKCASFLRRIYEEISQQKLPGRCCSNFLCNYIWIYSGCGPLRTGIKREIDEALRPGIYALIDSCSSDDLQWLHTVLGEGPCRRTLASLQHDHKLYFRYEGKV</sequence>
<keyword evidence="4" id="KW-1185">Reference proteome</keyword>
<feature type="compositionally biased region" description="Low complexity" evidence="1">
    <location>
        <begin position="426"/>
        <end position="435"/>
    </location>
</feature>
<feature type="region of interest" description="Disordered" evidence="1">
    <location>
        <begin position="416"/>
        <end position="435"/>
    </location>
</feature>
<organism evidence="3 4">
    <name type="scientific">Stephania yunnanensis</name>
    <dbReference type="NCBI Taxonomy" id="152371"/>
    <lineage>
        <taxon>Eukaryota</taxon>
        <taxon>Viridiplantae</taxon>
        <taxon>Streptophyta</taxon>
        <taxon>Embryophyta</taxon>
        <taxon>Tracheophyta</taxon>
        <taxon>Spermatophyta</taxon>
        <taxon>Magnoliopsida</taxon>
        <taxon>Ranunculales</taxon>
        <taxon>Menispermaceae</taxon>
        <taxon>Menispermoideae</taxon>
        <taxon>Cissampelideae</taxon>
        <taxon>Stephania</taxon>
    </lineage>
</organism>
<dbReference type="PANTHER" id="PTHR15682">
    <property type="entry name" value="UNHEALTHY RIBOSOME BIOGENESIS PROTEIN 2 HOMOLOG"/>
    <property type="match status" value="1"/>
</dbReference>
<protein>
    <recommendedName>
        <fullName evidence="2">Nucleolar 27S pre-rRNA processing Urb2/Npa2 C-terminal domain-containing protein</fullName>
    </recommendedName>
</protein>
<dbReference type="PANTHER" id="PTHR15682:SF2">
    <property type="entry name" value="UNHEALTHY RIBOSOME BIOGENESIS PROTEIN 2 HOMOLOG"/>
    <property type="match status" value="1"/>
</dbReference>
<proteinExistence type="predicted"/>
<reference evidence="3 4" key="1">
    <citation type="submission" date="2024-01" db="EMBL/GenBank/DDBJ databases">
        <title>Genome assemblies of Stephania.</title>
        <authorList>
            <person name="Yang L."/>
        </authorList>
    </citation>
    <scope>NUCLEOTIDE SEQUENCE [LARGE SCALE GENOMIC DNA]</scope>
    <source>
        <strain evidence="3">YNDBR</strain>
        <tissue evidence="3">Leaf</tissue>
    </source>
</reference>
<comment type="caution">
    <text evidence="3">The sequence shown here is derived from an EMBL/GenBank/DDBJ whole genome shotgun (WGS) entry which is preliminary data.</text>
</comment>
<evidence type="ECO:0000256" key="1">
    <source>
        <dbReference type="SAM" id="MobiDB-lite"/>
    </source>
</evidence>
<name>A0AAP0PIZ6_9MAGN</name>
<evidence type="ECO:0000313" key="4">
    <source>
        <dbReference type="Proteomes" id="UP001420932"/>
    </source>
</evidence>
<feature type="domain" description="Nucleolar 27S pre-rRNA processing Urb2/Npa2 C-terminal" evidence="2">
    <location>
        <begin position="1867"/>
        <end position="2102"/>
    </location>
</feature>
<dbReference type="InterPro" id="IPR052609">
    <property type="entry name" value="Ribosome_Biogenesis_Reg"/>
</dbReference>
<dbReference type="GO" id="GO:0005730">
    <property type="term" value="C:nucleolus"/>
    <property type="evidence" value="ECO:0007669"/>
    <property type="project" value="TreeGrafter"/>
</dbReference>
<evidence type="ECO:0000259" key="2">
    <source>
        <dbReference type="Pfam" id="PF10441"/>
    </source>
</evidence>
<accession>A0AAP0PIZ6</accession>
<dbReference type="EMBL" id="JBBNAF010000005">
    <property type="protein sequence ID" value="KAK9143035.1"/>
    <property type="molecule type" value="Genomic_DNA"/>
</dbReference>
<dbReference type="Proteomes" id="UP001420932">
    <property type="component" value="Unassembled WGS sequence"/>
</dbReference>